<name>A0A8R1Y3E1_ONCVO</name>
<dbReference type="EMBL" id="CMVM020000248">
    <property type="status" value="NOT_ANNOTATED_CDS"/>
    <property type="molecule type" value="Genomic_DNA"/>
</dbReference>
<reference evidence="2" key="1">
    <citation type="submission" date="2013-10" db="EMBL/GenBank/DDBJ databases">
        <title>Genome sequencing of Onchocerca volvulus.</title>
        <authorList>
            <person name="Cotton J."/>
            <person name="Tsai J."/>
            <person name="Stanley E."/>
            <person name="Tracey A."/>
            <person name="Holroyd N."/>
            <person name="Lustigman S."/>
            <person name="Berriman M."/>
        </authorList>
    </citation>
    <scope>NUCLEOTIDE SEQUENCE</scope>
</reference>
<evidence type="ECO:0000313" key="1">
    <source>
        <dbReference type="EnsemblMetazoa" id="OVOC8405.1"/>
    </source>
</evidence>
<protein>
    <submittedName>
        <fullName evidence="1">Uncharacterized protein</fullName>
    </submittedName>
</protein>
<accession>A0A8R1Y3E1</accession>
<keyword evidence="2" id="KW-1185">Reference proteome</keyword>
<dbReference type="EnsemblMetazoa" id="OVOC8405.1">
    <property type="protein sequence ID" value="OVOC8405.1"/>
    <property type="gene ID" value="WBGene00245214"/>
</dbReference>
<dbReference type="Proteomes" id="UP000024404">
    <property type="component" value="Unassembled WGS sequence"/>
</dbReference>
<proteinExistence type="predicted"/>
<sequence length="69" mass="7943">MLSEKYLSIQYFPSTFNNFERFDKSQKDAVVDERLVYKRLSPLANDAKDNLVMEGSIQISIIADQQGIL</sequence>
<organism evidence="1 2">
    <name type="scientific">Onchocerca volvulus</name>
    <dbReference type="NCBI Taxonomy" id="6282"/>
    <lineage>
        <taxon>Eukaryota</taxon>
        <taxon>Metazoa</taxon>
        <taxon>Ecdysozoa</taxon>
        <taxon>Nematoda</taxon>
        <taxon>Chromadorea</taxon>
        <taxon>Rhabditida</taxon>
        <taxon>Spirurina</taxon>
        <taxon>Spiruromorpha</taxon>
        <taxon>Filarioidea</taxon>
        <taxon>Onchocercidae</taxon>
        <taxon>Onchocerca</taxon>
    </lineage>
</organism>
<dbReference type="AlphaFoldDB" id="A0A8R1Y3E1"/>
<reference evidence="1" key="2">
    <citation type="submission" date="2022-06" db="UniProtKB">
        <authorList>
            <consortium name="EnsemblMetazoa"/>
        </authorList>
    </citation>
    <scope>IDENTIFICATION</scope>
</reference>
<evidence type="ECO:0000313" key="2">
    <source>
        <dbReference type="Proteomes" id="UP000024404"/>
    </source>
</evidence>